<accession>A0A368VEK2</accession>
<evidence type="ECO:0000313" key="4">
    <source>
        <dbReference type="Proteomes" id="UP000252733"/>
    </source>
</evidence>
<dbReference type="AlphaFoldDB" id="A0A368VEK2"/>
<evidence type="ECO:0000259" key="2">
    <source>
        <dbReference type="Pfam" id="PF00144"/>
    </source>
</evidence>
<dbReference type="GO" id="GO:0016787">
    <property type="term" value="F:hydrolase activity"/>
    <property type="evidence" value="ECO:0007669"/>
    <property type="project" value="UniProtKB-KW"/>
</dbReference>
<organism evidence="3 4">
    <name type="scientific">Marinilabilia salmonicolor</name>
    <dbReference type="NCBI Taxonomy" id="989"/>
    <lineage>
        <taxon>Bacteria</taxon>
        <taxon>Pseudomonadati</taxon>
        <taxon>Bacteroidota</taxon>
        <taxon>Bacteroidia</taxon>
        <taxon>Marinilabiliales</taxon>
        <taxon>Marinilabiliaceae</taxon>
        <taxon>Marinilabilia</taxon>
    </lineage>
</organism>
<sequence length="884" mass="100872">MKRKLLHYIFFLLLFFGGNNFSEAQYSVDFSLARKFRETSVDSLSVREKIALILLPATTTASGNSTSEEGTFQNPLVTSGSMLNVIDGFFGEHQVFPFPDIRAIRSADDKQMKQILRVDLLSHLYHSQKKFVLADHQYLFHEVNYSWGKSTLSHFPFALWVIAGNSGEGIAIPAMQMPDRLLERSQALEYISNPNHRGVFSSWKGEGHSELPTSFEKAVSQGVFFLSENPMKDIEKLARAYENKLLVEEELDQGCNKILEVLQQVRCDFFPADSVPESIAHLARRQVLEQGIRFFHRKEGPFLPARLSNVKVGLISDVGEKATQAFLRMAENHFPIQDEEDTSLDYVLWLTEEKEINDSLFRTRVSEIRRAFPDVHIALVMANSGHYFKAHSLPDGVEALFTATSDQLPVWDLLAQAVAGGLNLGNTRPHEEWLANVKHFSRAVPATRLKFGIPEEVAMSRDSLFRVDSVMAEAIKMEATPGAQVLIARDGVVVWNKNYGHHTYEKKQKVVSDHLYDVASVTKITATIPALMSMYERGMWQLEDTLGMYFPEADTTEKSGITMKELLLHESGLTSYIPFYQQTIDRERLKGGLFGRRYSWLYNIKLDDYIYLNRTVHYRKDIFQKKRDDLFSIPVARNFFMNRQYLDSMKLQVLESPMRRRHRYLYSDLGFFFLGQMVDRLSGKTMDLFMDSAFYKPLGMTRTAFLPAGRFPDKEIVPTEQDKAFRKQLIHGWVHDPGAAMMGGVAGHAGLFSNALDMARMMQMYLNKGTYGGMRYLEESTIELFTGCHNEENRRGLGFDKPEPDTAKVSPASEFASLSSFGHSGFTGTLVWADPESGLVYVFLSNRIYPHQYNKTLIKENIRTRIQDAAYKAIIKRDDEGLQY</sequence>
<dbReference type="PANTHER" id="PTHR43283:SF11">
    <property type="entry name" value="BETA-LACTAMASE-RELATED DOMAIN-CONTAINING PROTEIN"/>
    <property type="match status" value="1"/>
</dbReference>
<dbReference type="InterPro" id="IPR012338">
    <property type="entry name" value="Beta-lactam/transpept-like"/>
</dbReference>
<dbReference type="EMBL" id="QPIZ01000003">
    <property type="protein sequence ID" value="RCW38700.1"/>
    <property type="molecule type" value="Genomic_DNA"/>
</dbReference>
<dbReference type="RefSeq" id="WP_114436447.1">
    <property type="nucleotide sequence ID" value="NZ_QPIZ01000003.1"/>
</dbReference>
<protein>
    <submittedName>
        <fullName evidence="3">CubicO group peptidase (Beta-lactamase class C family)</fullName>
    </submittedName>
</protein>
<name>A0A368VEK2_9BACT</name>
<proteinExistence type="predicted"/>
<keyword evidence="1" id="KW-0378">Hydrolase</keyword>
<dbReference type="Proteomes" id="UP000252733">
    <property type="component" value="Unassembled WGS sequence"/>
</dbReference>
<evidence type="ECO:0000256" key="1">
    <source>
        <dbReference type="ARBA" id="ARBA00022801"/>
    </source>
</evidence>
<dbReference type="Pfam" id="PF00144">
    <property type="entry name" value="Beta-lactamase"/>
    <property type="match status" value="1"/>
</dbReference>
<dbReference type="InterPro" id="IPR001466">
    <property type="entry name" value="Beta-lactam-related"/>
</dbReference>
<reference evidence="3 4" key="1">
    <citation type="submission" date="2018-07" db="EMBL/GenBank/DDBJ databases">
        <title>Freshwater and sediment microbial communities from various areas in North America, analyzing microbe dynamics in response to fracking.</title>
        <authorList>
            <person name="Lamendella R."/>
        </authorList>
    </citation>
    <scope>NUCLEOTIDE SEQUENCE [LARGE SCALE GENOMIC DNA]</scope>
    <source>
        <strain evidence="3 4">160A</strain>
    </source>
</reference>
<dbReference type="InterPro" id="IPR050789">
    <property type="entry name" value="Diverse_Enzym_Activities"/>
</dbReference>
<evidence type="ECO:0000313" key="3">
    <source>
        <dbReference type="EMBL" id="RCW38700.1"/>
    </source>
</evidence>
<gene>
    <name evidence="3" type="ORF">DFO77_103171</name>
</gene>
<comment type="caution">
    <text evidence="3">The sequence shown here is derived from an EMBL/GenBank/DDBJ whole genome shotgun (WGS) entry which is preliminary data.</text>
</comment>
<dbReference type="PANTHER" id="PTHR43283">
    <property type="entry name" value="BETA-LACTAMASE-RELATED"/>
    <property type="match status" value="1"/>
</dbReference>
<dbReference type="SUPFAM" id="SSF56601">
    <property type="entry name" value="beta-lactamase/transpeptidase-like"/>
    <property type="match status" value="1"/>
</dbReference>
<feature type="domain" description="Beta-lactamase-related" evidence="2">
    <location>
        <begin position="468"/>
        <end position="855"/>
    </location>
</feature>
<dbReference type="Gene3D" id="3.40.710.10">
    <property type="entry name" value="DD-peptidase/beta-lactamase superfamily"/>
    <property type="match status" value="1"/>
</dbReference>
<keyword evidence="4" id="KW-1185">Reference proteome</keyword>